<comment type="function">
    <text evidence="15">A helicase/nuclease that prepares dsDNA breaks (DSB) for recombinational DNA repair. Binds to DSBs and unwinds DNA via a highly rapid and processive ATP-dependent bidirectional helicase activity. Unwinds dsDNA until it encounters a Chi (crossover hotspot instigator) sequence from the 3' direction. Cuts ssDNA a few nucleotides 3' to the Chi site. The properties and activities of the enzyme are changed at Chi. The Chi-altered holoenzyme produces a long 3'-ssDNA overhang and facilitates RecA-binding to the ssDNA for homologous DNA recombination and repair. Holoenzyme degrades any linearized DNA that is unable to undergo homologous recombination. In the holoenzyme this subunit contributes ATPase, 3'-5' helicase, exonuclease activity and loads RecA onto ssDNA.</text>
</comment>
<dbReference type="PROSITE" id="PS51198">
    <property type="entry name" value="UVRD_HELICASE_ATP_BIND"/>
    <property type="match status" value="1"/>
</dbReference>
<dbReference type="EC" id="5.6.2.4" evidence="15"/>
<evidence type="ECO:0000256" key="3">
    <source>
        <dbReference type="ARBA" id="ARBA00022741"/>
    </source>
</evidence>
<dbReference type="EC" id="3.1.11.5" evidence="15"/>
<comment type="catalytic activity">
    <reaction evidence="13 15">
        <text>Couples ATP hydrolysis with the unwinding of duplex DNA by translocating in the 3'-5' direction.</text>
        <dbReference type="EC" id="5.6.2.4"/>
    </reaction>
</comment>
<keyword evidence="8 15" id="KW-0067">ATP-binding</keyword>
<dbReference type="GO" id="GO:0003677">
    <property type="term" value="F:DNA binding"/>
    <property type="evidence" value="ECO:0007669"/>
    <property type="project" value="UniProtKB-UniRule"/>
</dbReference>
<dbReference type="InterPro" id="IPR004586">
    <property type="entry name" value="RecB"/>
</dbReference>
<dbReference type="Gene3D" id="3.90.320.10">
    <property type="match status" value="1"/>
</dbReference>
<evidence type="ECO:0000256" key="14">
    <source>
        <dbReference type="ARBA" id="ARBA00048988"/>
    </source>
</evidence>
<comment type="caution">
    <text evidence="20">The sequence shown here is derived from an EMBL/GenBank/DDBJ whole genome shotgun (WGS) entry which is preliminary data.</text>
</comment>
<dbReference type="PANTHER" id="PTHR11070:SF23">
    <property type="entry name" value="RECBCD ENZYME SUBUNIT RECB"/>
    <property type="match status" value="1"/>
</dbReference>
<dbReference type="InterPro" id="IPR038726">
    <property type="entry name" value="PDDEXK_AddAB-type"/>
</dbReference>
<keyword evidence="6 15" id="KW-0347">Helicase</keyword>
<keyword evidence="5 15" id="KW-0378">Hydrolase</keyword>
<evidence type="ECO:0000259" key="19">
    <source>
        <dbReference type="PROSITE" id="PS51217"/>
    </source>
</evidence>
<keyword evidence="1 15" id="KW-0540">Nuclease</keyword>
<dbReference type="Pfam" id="PF13361">
    <property type="entry name" value="UvrD_C"/>
    <property type="match status" value="1"/>
</dbReference>
<keyword evidence="21" id="KW-1185">Reference proteome</keyword>
<dbReference type="HAMAP" id="MF_01485">
    <property type="entry name" value="RecB"/>
    <property type="match status" value="1"/>
</dbReference>
<evidence type="ECO:0000256" key="9">
    <source>
        <dbReference type="ARBA" id="ARBA00022842"/>
    </source>
</evidence>
<dbReference type="EMBL" id="RBXL01000001">
    <property type="protein sequence ID" value="RKT45868.1"/>
    <property type="molecule type" value="Genomic_DNA"/>
</dbReference>
<comment type="miscellaneous">
    <text evidence="15">In the RecBCD complex, RecB has a slow 3'-5' helicase, an exonuclease activity and loads RecA onto ssDNA, RecD has a fast 5'-3' helicase activity, while RecC stimulates the ATPase and processivity of the RecB helicase and contributes to recognition of the Chi site.</text>
</comment>
<feature type="domain" description="UvrD-like helicase ATP-binding" evidence="18">
    <location>
        <begin position="30"/>
        <end position="508"/>
    </location>
</feature>
<dbReference type="GO" id="GO:0043138">
    <property type="term" value="F:3'-5' DNA helicase activity"/>
    <property type="evidence" value="ECO:0007669"/>
    <property type="project" value="UniProtKB-UniRule"/>
</dbReference>
<dbReference type="SUPFAM" id="SSF52980">
    <property type="entry name" value="Restriction endonuclease-like"/>
    <property type="match status" value="1"/>
</dbReference>
<evidence type="ECO:0000256" key="1">
    <source>
        <dbReference type="ARBA" id="ARBA00022722"/>
    </source>
</evidence>
<feature type="domain" description="UvrD-like helicase C-terminal" evidence="19">
    <location>
        <begin position="566"/>
        <end position="848"/>
    </location>
</feature>
<evidence type="ECO:0000256" key="8">
    <source>
        <dbReference type="ARBA" id="ARBA00022840"/>
    </source>
</evidence>
<dbReference type="CDD" id="cd22352">
    <property type="entry name" value="RecB_C-like"/>
    <property type="match status" value="1"/>
</dbReference>
<evidence type="ECO:0000256" key="5">
    <source>
        <dbReference type="ARBA" id="ARBA00022801"/>
    </source>
</evidence>
<dbReference type="Gene3D" id="1.10.486.10">
    <property type="entry name" value="PCRA, domain 4"/>
    <property type="match status" value="1"/>
</dbReference>
<evidence type="ECO:0000256" key="6">
    <source>
        <dbReference type="ARBA" id="ARBA00022806"/>
    </source>
</evidence>
<keyword evidence="9 15" id="KW-0460">Magnesium</keyword>
<comment type="catalytic activity">
    <reaction evidence="15">
        <text>Exonucleolytic cleavage (in the presence of ATP) in either 5'- to 3'- or 3'- to 5'-direction to yield 5'-phosphooligonucleotides.</text>
        <dbReference type="EC" id="3.1.11.5"/>
    </reaction>
</comment>
<sequence length="1324" mass="145375">MSPENGRTTATATSDQADIAAVAGRAEARSTGSDSLDPLRFPLWGSRLIEASAGTGKTFTIATLYVRLVLGHGAPHDTPDAAPDAAPDTAPRAFTPPEILVVTFTDAATRELRDRIRARLAEAATAFRAAPEGIAARPPGEDPLHDVRAEYPPEHWPACARKLQLAAEWMDEAAVSTIHGWCNRMLREHAFDSDSHFTQTLEADQSELLAEVVRDYWRTFMIPLDAESVAEVRQWWSGPEALQGAIRSLVEHADRLDPAAEPAVALKAVRQEKLDRLAELKAPWSTWVDGLRVLLDEGVANKRVNGHKLQERFYTPWLKALRDWAADPAAEPLDLGKGWERLTPAGLADAWKGDPPAHPALQAIAALKDDLAELPTPRPALLRHAARWVADRFAAEQTRRAQMGFNDLLTRLDAALQGPNGERLAEIIRGQFPVALIDEFQDTDPVQYRIFDAVFRVAANDPATALILIGDPKQAIYAFRGADIYTYLAARRDCAGRLYTLKRNYRSTPDMVAATNRCFEAAEARASGAGAFLFRTETETETETETGTETGTGIGTGTDNPVPFIAADAKGRKDALQIDGQPFPALTVCWLPPNEPGRALSKDAYRSRIAEVCAAEMVRLLNLGQTAQAAFVGEGVCKPLRPADLAVLVNTRAEAAIIRRALAHRGVRSVYLSDRDSVYQSAQAGELQHWLAACAEPDDARLLRAALATGTLGLSWSELDRLNHDELAWESRVLQFRAYRDTWLRRGVLPMLRRLLNDFGVPARLLASVSGSGSGSGFDAERILTDLLHLAELLQQASVLLDGEHALIRHLAEQCRDADGGASGDARQIRLESDADLVQVVTVHKSKGLEYPMVFLPFAADHRVTKHDDLPLKWHDAEGRLQLGLCADEEILQRADRERLGEDLRKLYVALTRARHATWVGLAPLSGLEGGAFGYLLGGGAVLAPEGIEQALEDLRGDCASIAVVKAPEPSPDASPDPLGDRFAPAGSARRLGPARTSNPVVREPWWIASYSALRTVAGDDLARSATPADTPADTPTEDRFREMQAARTAMPGTELPRLTSSKDASDRLPAAGSIHAFPRGPEAGTFLHDLLEWAANPSFAEAAADPVRLRDTIARRCQVRGWSEWIDPLTAWLESFLTTPLSVPAMDDLPPTTFSLVDLTTAVPEMEFWLAAHRADTREIDRLVCTYTLDQEPRPALQPARLNGMLKGFMDLVFEYEGRYYVADYKSNWLGPDAAAYTPEAMRAEILHARYELQYVLYLFALHRLLKARLPDYDYDRHVGGAVYLFLRGIASPSRGLHAERPPRELIEALDRCFTRKAEEGGS</sequence>
<evidence type="ECO:0000256" key="10">
    <source>
        <dbReference type="ARBA" id="ARBA00023125"/>
    </source>
</evidence>
<name>A0A495VDJ0_9GAMM</name>
<organism evidence="20 21">
    <name type="scientific">Thiocapsa rosea</name>
    <dbReference type="NCBI Taxonomy" id="69360"/>
    <lineage>
        <taxon>Bacteria</taxon>
        <taxon>Pseudomonadati</taxon>
        <taxon>Pseudomonadota</taxon>
        <taxon>Gammaproteobacteria</taxon>
        <taxon>Chromatiales</taxon>
        <taxon>Chromatiaceae</taxon>
        <taxon>Thiocapsa</taxon>
    </lineage>
</organism>
<dbReference type="GO" id="GO:0005829">
    <property type="term" value="C:cytosol"/>
    <property type="evidence" value="ECO:0007669"/>
    <property type="project" value="TreeGrafter"/>
</dbReference>
<dbReference type="GO" id="GO:0009338">
    <property type="term" value="C:exodeoxyribonuclease V complex"/>
    <property type="evidence" value="ECO:0007669"/>
    <property type="project" value="TreeGrafter"/>
</dbReference>
<keyword evidence="2 15" id="KW-0479">Metal-binding</keyword>
<keyword evidence="4 15" id="KW-0227">DNA damage</keyword>
<feature type="region of interest" description="DNA-binding and helicase activity, interacts with RecC" evidence="15">
    <location>
        <begin position="1"/>
        <end position="949"/>
    </location>
</feature>
<evidence type="ECO:0000256" key="2">
    <source>
        <dbReference type="ARBA" id="ARBA00022723"/>
    </source>
</evidence>
<dbReference type="Pfam" id="PF00580">
    <property type="entry name" value="UvrD-helicase"/>
    <property type="match status" value="1"/>
</dbReference>
<evidence type="ECO:0000256" key="17">
    <source>
        <dbReference type="SAM" id="MobiDB-lite"/>
    </source>
</evidence>
<feature type="active site" description="For nuclease activity" evidence="15">
    <location>
        <position position="1225"/>
    </location>
</feature>
<comment type="cofactor">
    <cofactor evidence="15">
        <name>Mg(2+)</name>
        <dbReference type="ChEBI" id="CHEBI:18420"/>
    </cofactor>
    <text evidence="15">Binds 1 Mg(2+) ion per subunit.</text>
</comment>
<feature type="region of interest" description="Disordered" evidence="17">
    <location>
        <begin position="538"/>
        <end position="558"/>
    </location>
</feature>
<evidence type="ECO:0000256" key="11">
    <source>
        <dbReference type="ARBA" id="ARBA00023204"/>
    </source>
</evidence>
<feature type="region of interest" description="Disordered" evidence="17">
    <location>
        <begin position="967"/>
        <end position="997"/>
    </location>
</feature>
<feature type="binding site" evidence="16">
    <location>
        <begin position="51"/>
        <end position="58"/>
    </location>
    <ligand>
        <name>ATP</name>
        <dbReference type="ChEBI" id="CHEBI:30616"/>
    </ligand>
</feature>
<reference evidence="20 21" key="1">
    <citation type="submission" date="2018-10" db="EMBL/GenBank/DDBJ databases">
        <title>Genomic Encyclopedia of Archaeal and Bacterial Type Strains, Phase II (KMG-II): from individual species to whole genera.</title>
        <authorList>
            <person name="Goeker M."/>
        </authorList>
    </citation>
    <scope>NUCLEOTIDE SEQUENCE [LARGE SCALE GENOMIC DNA]</scope>
    <source>
        <strain evidence="20 21">DSM 235</strain>
    </source>
</reference>
<feature type="binding site" evidence="15">
    <location>
        <position position="1089"/>
    </location>
    <ligand>
        <name>Mg(2+)</name>
        <dbReference type="ChEBI" id="CHEBI:18420"/>
    </ligand>
</feature>
<evidence type="ECO:0000259" key="18">
    <source>
        <dbReference type="PROSITE" id="PS51198"/>
    </source>
</evidence>
<dbReference type="Gene3D" id="3.40.50.300">
    <property type="entry name" value="P-loop containing nucleotide triphosphate hydrolases"/>
    <property type="match status" value="2"/>
</dbReference>
<evidence type="ECO:0000256" key="7">
    <source>
        <dbReference type="ARBA" id="ARBA00022839"/>
    </source>
</evidence>
<dbReference type="InterPro" id="IPR014016">
    <property type="entry name" value="UvrD-like_ATP-bd"/>
</dbReference>
<evidence type="ECO:0000313" key="21">
    <source>
        <dbReference type="Proteomes" id="UP000274556"/>
    </source>
</evidence>
<comment type="domain">
    <text evidence="15">The N-terminal DNA-binding domain is a ssDNA-dependent ATPase and has ATP-dependent 3'-5' helicase function. This domain interacts with RecC.</text>
</comment>
<dbReference type="GO" id="GO:0000724">
    <property type="term" value="P:double-strand break repair via homologous recombination"/>
    <property type="evidence" value="ECO:0007669"/>
    <property type="project" value="UniProtKB-UniRule"/>
</dbReference>
<keyword evidence="3 15" id="KW-0547">Nucleotide-binding</keyword>
<evidence type="ECO:0000256" key="12">
    <source>
        <dbReference type="ARBA" id="ARBA00023235"/>
    </source>
</evidence>
<dbReference type="InterPro" id="IPR011335">
    <property type="entry name" value="Restrct_endonuc-II-like"/>
</dbReference>
<dbReference type="Gene3D" id="1.10.3170.10">
    <property type="entry name" value="Recbcd, chain B, domain 2"/>
    <property type="match status" value="1"/>
</dbReference>
<gene>
    <name evidence="15" type="primary">recB</name>
    <name evidence="20" type="ORF">BDD21_3351</name>
</gene>
<feature type="binding site" evidence="15">
    <location>
        <position position="1225"/>
    </location>
    <ligand>
        <name>Mg(2+)</name>
        <dbReference type="ChEBI" id="CHEBI:18420"/>
    </ligand>
</feature>
<dbReference type="GO" id="GO:0008854">
    <property type="term" value="F:exodeoxyribonuclease V activity"/>
    <property type="evidence" value="ECO:0007669"/>
    <property type="project" value="UniProtKB-EC"/>
</dbReference>
<keyword evidence="10 15" id="KW-0238">DNA-binding</keyword>
<dbReference type="SUPFAM" id="SSF52540">
    <property type="entry name" value="P-loop containing nucleoside triphosphate hydrolases"/>
    <property type="match status" value="1"/>
</dbReference>
<evidence type="ECO:0000256" key="16">
    <source>
        <dbReference type="PROSITE-ProRule" id="PRU00560"/>
    </source>
</evidence>
<dbReference type="RefSeq" id="WP_120798067.1">
    <property type="nucleotide sequence ID" value="NZ_RBXL01000001.1"/>
</dbReference>
<dbReference type="NCBIfam" id="TIGR00609">
    <property type="entry name" value="recB"/>
    <property type="match status" value="1"/>
</dbReference>
<feature type="binding site" evidence="15">
    <location>
        <position position="1212"/>
    </location>
    <ligand>
        <name>Mg(2+)</name>
        <dbReference type="ChEBI" id="CHEBI:18420"/>
    </ligand>
</feature>
<comment type="domain">
    <text evidence="15">The C-terminal domain has nuclease activity and interacts with RecD. It interacts with RecA, facilitating its loading onto ssDNA.</text>
</comment>
<accession>A0A495VDJ0</accession>
<evidence type="ECO:0000256" key="4">
    <source>
        <dbReference type="ARBA" id="ARBA00022763"/>
    </source>
</evidence>
<dbReference type="Pfam" id="PF12705">
    <property type="entry name" value="PDDEXK_1"/>
    <property type="match status" value="1"/>
</dbReference>
<feature type="region of interest" description="Nuclease activity, interacts with RecD and RecA" evidence="15">
    <location>
        <begin position="1005"/>
        <end position="1324"/>
    </location>
</feature>
<dbReference type="GO" id="GO:0016887">
    <property type="term" value="F:ATP hydrolysis activity"/>
    <property type="evidence" value="ECO:0007669"/>
    <property type="project" value="RHEA"/>
</dbReference>
<evidence type="ECO:0000313" key="20">
    <source>
        <dbReference type="EMBL" id="RKT45868.1"/>
    </source>
</evidence>
<dbReference type="OrthoDB" id="9810135at2"/>
<keyword evidence="7 15" id="KW-0269">Exonuclease</keyword>
<dbReference type="Proteomes" id="UP000274556">
    <property type="component" value="Unassembled WGS sequence"/>
</dbReference>
<keyword evidence="12 15" id="KW-0413">Isomerase</keyword>
<evidence type="ECO:0000256" key="15">
    <source>
        <dbReference type="HAMAP-Rule" id="MF_01485"/>
    </source>
</evidence>
<comment type="catalytic activity">
    <reaction evidence="14 15">
        <text>ATP + H2O = ADP + phosphate + H(+)</text>
        <dbReference type="Rhea" id="RHEA:13065"/>
        <dbReference type="ChEBI" id="CHEBI:15377"/>
        <dbReference type="ChEBI" id="CHEBI:15378"/>
        <dbReference type="ChEBI" id="CHEBI:30616"/>
        <dbReference type="ChEBI" id="CHEBI:43474"/>
        <dbReference type="ChEBI" id="CHEBI:456216"/>
        <dbReference type="EC" id="5.6.2.4"/>
    </reaction>
</comment>
<dbReference type="InterPro" id="IPR000212">
    <property type="entry name" value="DNA_helicase_UvrD/REP"/>
</dbReference>
<proteinExistence type="inferred from homology"/>
<dbReference type="PROSITE" id="PS51217">
    <property type="entry name" value="UVRD_HELICASE_CTER"/>
    <property type="match status" value="1"/>
</dbReference>
<dbReference type="InterPro" id="IPR014017">
    <property type="entry name" value="DNA_helicase_UvrD-like_C"/>
</dbReference>
<dbReference type="InterPro" id="IPR027417">
    <property type="entry name" value="P-loop_NTPase"/>
</dbReference>
<dbReference type="PANTHER" id="PTHR11070">
    <property type="entry name" value="UVRD / RECB / PCRA DNA HELICASE FAMILY MEMBER"/>
    <property type="match status" value="1"/>
</dbReference>
<evidence type="ECO:0000256" key="13">
    <source>
        <dbReference type="ARBA" id="ARBA00034617"/>
    </source>
</evidence>
<dbReference type="GO" id="GO:0005524">
    <property type="term" value="F:ATP binding"/>
    <property type="evidence" value="ECO:0007669"/>
    <property type="project" value="UniProtKB-UniRule"/>
</dbReference>
<protein>
    <recommendedName>
        <fullName evidence="15">RecBCD enzyme subunit RecB</fullName>
        <ecNumber evidence="15">3.1.11.5</ecNumber>
        <ecNumber evidence="15">5.6.2.4</ecNumber>
    </recommendedName>
    <alternativeName>
        <fullName evidence="15">DNA 3'-5' helicase subunit RecB</fullName>
    </alternativeName>
    <alternativeName>
        <fullName evidence="15">Exonuclease V subunit RecB</fullName>
        <shortName evidence="15">ExoV subunit RecB</shortName>
    </alternativeName>
    <alternativeName>
        <fullName evidence="15">Helicase/nuclease RecBCD subunit RecB</fullName>
    </alternativeName>
</protein>
<comment type="similarity">
    <text evidence="15">Belongs to the helicase family. UvrD subfamily.</text>
</comment>
<comment type="subunit">
    <text evidence="15">Heterotrimer of RecB, RecC and RecD. All subunits contribute to DNA-binding. Interacts with RecA.</text>
</comment>
<dbReference type="GO" id="GO:0000287">
    <property type="term" value="F:magnesium ion binding"/>
    <property type="evidence" value="ECO:0007669"/>
    <property type="project" value="UniProtKB-UniRule"/>
</dbReference>
<dbReference type="InterPro" id="IPR011604">
    <property type="entry name" value="PDDEXK-like_dom_sf"/>
</dbReference>
<keyword evidence="11 15" id="KW-0234">DNA repair</keyword>